<dbReference type="SUPFAM" id="SSF51316">
    <property type="entry name" value="Mss4-like"/>
    <property type="match status" value="1"/>
</dbReference>
<name>A0ABP8N2M7_9BACT</name>
<evidence type="ECO:0000256" key="1">
    <source>
        <dbReference type="ARBA" id="ARBA00012499"/>
    </source>
</evidence>
<gene>
    <name evidence="6" type="primary">msrB</name>
    <name evidence="6" type="ORF">GCM10023092_28030</name>
</gene>
<dbReference type="PANTHER" id="PTHR10173">
    <property type="entry name" value="METHIONINE SULFOXIDE REDUCTASE"/>
    <property type="match status" value="1"/>
</dbReference>
<dbReference type="EMBL" id="BAABEZ010000024">
    <property type="protein sequence ID" value="GAA4458934.1"/>
    <property type="molecule type" value="Genomic_DNA"/>
</dbReference>
<feature type="chain" id="PRO_5046810878" description="peptide-methionine (R)-S-oxide reductase" evidence="4">
    <location>
        <begin position="27"/>
        <end position="183"/>
    </location>
</feature>
<dbReference type="Pfam" id="PF01641">
    <property type="entry name" value="SelR"/>
    <property type="match status" value="1"/>
</dbReference>
<evidence type="ECO:0000313" key="6">
    <source>
        <dbReference type="EMBL" id="GAA4458934.1"/>
    </source>
</evidence>
<feature type="domain" description="MsrB" evidence="5">
    <location>
        <begin position="56"/>
        <end position="178"/>
    </location>
</feature>
<dbReference type="Gene3D" id="2.170.150.20">
    <property type="entry name" value="Peptide methionine sulfoxide reductase"/>
    <property type="match status" value="1"/>
</dbReference>
<evidence type="ECO:0000259" key="5">
    <source>
        <dbReference type="PROSITE" id="PS51790"/>
    </source>
</evidence>
<dbReference type="PROSITE" id="PS51790">
    <property type="entry name" value="MSRB"/>
    <property type="match status" value="1"/>
</dbReference>
<organism evidence="6 7">
    <name type="scientific">Rurimicrobium arvi</name>
    <dbReference type="NCBI Taxonomy" id="2049916"/>
    <lineage>
        <taxon>Bacteria</taxon>
        <taxon>Pseudomonadati</taxon>
        <taxon>Bacteroidota</taxon>
        <taxon>Chitinophagia</taxon>
        <taxon>Chitinophagales</taxon>
        <taxon>Chitinophagaceae</taxon>
        <taxon>Rurimicrobium</taxon>
    </lineage>
</organism>
<evidence type="ECO:0000256" key="3">
    <source>
        <dbReference type="ARBA" id="ARBA00048488"/>
    </source>
</evidence>
<evidence type="ECO:0000256" key="4">
    <source>
        <dbReference type="SAM" id="SignalP"/>
    </source>
</evidence>
<comment type="caution">
    <text evidence="6">The sequence shown here is derived from an EMBL/GenBank/DDBJ whole genome shotgun (WGS) entry which is preliminary data.</text>
</comment>
<dbReference type="RefSeq" id="WP_344828538.1">
    <property type="nucleotide sequence ID" value="NZ_BAABEZ010000024.1"/>
</dbReference>
<evidence type="ECO:0000313" key="7">
    <source>
        <dbReference type="Proteomes" id="UP001501410"/>
    </source>
</evidence>
<accession>A0ABP8N2M7</accession>
<keyword evidence="2" id="KW-0560">Oxidoreductase</keyword>
<dbReference type="InterPro" id="IPR002579">
    <property type="entry name" value="Met_Sox_Rdtase_MsrB_dom"/>
</dbReference>
<evidence type="ECO:0000256" key="2">
    <source>
        <dbReference type="ARBA" id="ARBA00023002"/>
    </source>
</evidence>
<dbReference type="PANTHER" id="PTHR10173:SF52">
    <property type="entry name" value="METHIONINE-R-SULFOXIDE REDUCTASE B1"/>
    <property type="match status" value="1"/>
</dbReference>
<dbReference type="NCBIfam" id="TIGR00357">
    <property type="entry name" value="peptide-methionine (R)-S-oxide reductase MsrB"/>
    <property type="match status" value="1"/>
</dbReference>
<dbReference type="Proteomes" id="UP001501410">
    <property type="component" value="Unassembled WGS sequence"/>
</dbReference>
<dbReference type="EC" id="1.8.4.12" evidence="1"/>
<reference evidence="7" key="1">
    <citation type="journal article" date="2019" name="Int. J. Syst. Evol. Microbiol.">
        <title>The Global Catalogue of Microorganisms (GCM) 10K type strain sequencing project: providing services to taxonomists for standard genome sequencing and annotation.</title>
        <authorList>
            <consortium name="The Broad Institute Genomics Platform"/>
            <consortium name="The Broad Institute Genome Sequencing Center for Infectious Disease"/>
            <person name="Wu L."/>
            <person name="Ma J."/>
        </authorList>
    </citation>
    <scope>NUCLEOTIDE SEQUENCE [LARGE SCALE GENOMIC DNA]</scope>
    <source>
        <strain evidence="7">JCM 31921</strain>
    </source>
</reference>
<feature type="signal peptide" evidence="4">
    <location>
        <begin position="1"/>
        <end position="26"/>
    </location>
</feature>
<dbReference type="InterPro" id="IPR011057">
    <property type="entry name" value="Mss4-like_sf"/>
</dbReference>
<keyword evidence="4" id="KW-0732">Signal</keyword>
<keyword evidence="7" id="KW-1185">Reference proteome</keyword>
<proteinExistence type="predicted"/>
<comment type="catalytic activity">
    <reaction evidence="3">
        <text>L-methionyl-[protein] + [thioredoxin]-disulfide + H2O = L-methionyl-(R)-S-oxide-[protein] + [thioredoxin]-dithiol</text>
        <dbReference type="Rhea" id="RHEA:24164"/>
        <dbReference type="Rhea" id="RHEA-COMP:10698"/>
        <dbReference type="Rhea" id="RHEA-COMP:10700"/>
        <dbReference type="Rhea" id="RHEA-COMP:12313"/>
        <dbReference type="Rhea" id="RHEA-COMP:12314"/>
        <dbReference type="ChEBI" id="CHEBI:15377"/>
        <dbReference type="ChEBI" id="CHEBI:16044"/>
        <dbReference type="ChEBI" id="CHEBI:29950"/>
        <dbReference type="ChEBI" id="CHEBI:45764"/>
        <dbReference type="ChEBI" id="CHEBI:50058"/>
        <dbReference type="EC" id="1.8.4.12"/>
    </reaction>
</comment>
<protein>
    <recommendedName>
        <fullName evidence="1">peptide-methionine (R)-S-oxide reductase</fullName>
        <ecNumber evidence="1">1.8.4.12</ecNumber>
    </recommendedName>
</protein>
<sequence>MNRLQKTGYVLLCCISLLSFSECSDAQTKPSKAMNGTHNNNPYYSRTDTTHLNVSDEEWKKILPKEVYDIARAKGTEYAFSGKYYKTDTKGTYYCAVCGNALFRSDSKFASSCGWPSFFEALRPNSVRYEDDYSYGMTRTEVLCSRCDSHLGHIFDDGPAPTHKRYCMNSAVLDFVPDDPNAK</sequence>
<dbReference type="InterPro" id="IPR028427">
    <property type="entry name" value="Met_Sox_Rdtase_MsrB"/>
</dbReference>